<dbReference type="EMBL" id="CAXIXY010000007">
    <property type="protein sequence ID" value="CAL2092680.1"/>
    <property type="molecule type" value="Genomic_DNA"/>
</dbReference>
<accession>A0ABM9P5M7</accession>
<sequence length="111" mass="13452">MIDFEKYYGNLDVYGLVEIIESIDEYDPKVIKYCLYRLDELKVPKELILEASETALSRRFFKYFSTFKYLKKETIYLDSYFYSEEEVKNIFYATHHNYIQYVNNATLNMPT</sequence>
<dbReference type="Proteomes" id="UP001497416">
    <property type="component" value="Unassembled WGS sequence"/>
</dbReference>
<evidence type="ECO:0000313" key="2">
    <source>
        <dbReference type="Proteomes" id="UP001497416"/>
    </source>
</evidence>
<dbReference type="RefSeq" id="WP_348713412.1">
    <property type="nucleotide sequence ID" value="NZ_CAXIXY010000007.1"/>
</dbReference>
<evidence type="ECO:0000313" key="1">
    <source>
        <dbReference type="EMBL" id="CAL2092680.1"/>
    </source>
</evidence>
<name>A0ABM9P5M7_9FLAO</name>
<keyword evidence="2" id="KW-1185">Reference proteome</keyword>
<proteinExistence type="predicted"/>
<reference evidence="1 2" key="1">
    <citation type="submission" date="2024-05" db="EMBL/GenBank/DDBJ databases">
        <authorList>
            <person name="Duchaud E."/>
        </authorList>
    </citation>
    <scope>NUCLEOTIDE SEQUENCE [LARGE SCALE GENOMIC DNA]</scope>
    <source>
        <strain evidence="1">Ena-SAMPLE-TAB-13-05-2024-13:56:06:370-140302</strain>
    </source>
</reference>
<protein>
    <submittedName>
        <fullName evidence="1">Uncharacterized protein</fullName>
    </submittedName>
</protein>
<organism evidence="1 2">
    <name type="scientific">Tenacibaculum platacis</name>
    <dbReference type="NCBI Taxonomy" id="3137852"/>
    <lineage>
        <taxon>Bacteria</taxon>
        <taxon>Pseudomonadati</taxon>
        <taxon>Bacteroidota</taxon>
        <taxon>Flavobacteriia</taxon>
        <taxon>Flavobacteriales</taxon>
        <taxon>Flavobacteriaceae</taxon>
        <taxon>Tenacibaculum</taxon>
    </lineage>
</organism>
<comment type="caution">
    <text evidence="1">The sequence shown here is derived from an EMBL/GenBank/DDBJ whole genome shotgun (WGS) entry which is preliminary data.</text>
</comment>
<gene>
    <name evidence="1" type="ORF">T190607A01A_50049</name>
</gene>